<gene>
    <name evidence="2" type="ORF">ILUMI_18087</name>
</gene>
<evidence type="ECO:0000313" key="2">
    <source>
        <dbReference type="EMBL" id="KAF2888086.1"/>
    </source>
</evidence>
<dbReference type="Proteomes" id="UP000801492">
    <property type="component" value="Unassembled WGS sequence"/>
</dbReference>
<accession>A0A8K0CN99</accession>
<feature type="compositionally biased region" description="Basic and acidic residues" evidence="1">
    <location>
        <begin position="121"/>
        <end position="130"/>
    </location>
</feature>
<evidence type="ECO:0000256" key="1">
    <source>
        <dbReference type="SAM" id="MobiDB-lite"/>
    </source>
</evidence>
<evidence type="ECO:0000313" key="3">
    <source>
        <dbReference type="Proteomes" id="UP000801492"/>
    </source>
</evidence>
<reference evidence="2" key="1">
    <citation type="submission" date="2019-08" db="EMBL/GenBank/DDBJ databases">
        <title>The genome of the North American firefly Photinus pyralis.</title>
        <authorList>
            <consortium name="Photinus pyralis genome working group"/>
            <person name="Fallon T.R."/>
            <person name="Sander Lower S.E."/>
            <person name="Weng J.-K."/>
        </authorList>
    </citation>
    <scope>NUCLEOTIDE SEQUENCE</scope>
    <source>
        <strain evidence="2">TRF0915ILg1</strain>
        <tissue evidence="2">Whole body</tissue>
    </source>
</reference>
<dbReference type="PANTHER" id="PTHR10773:SF19">
    <property type="match status" value="1"/>
</dbReference>
<dbReference type="AlphaFoldDB" id="A0A8K0CN99"/>
<dbReference type="OrthoDB" id="8061312at2759"/>
<organism evidence="2 3">
    <name type="scientific">Ignelater luminosus</name>
    <name type="common">Cucubano</name>
    <name type="synonym">Pyrophorus luminosus</name>
    <dbReference type="NCBI Taxonomy" id="2038154"/>
    <lineage>
        <taxon>Eukaryota</taxon>
        <taxon>Metazoa</taxon>
        <taxon>Ecdysozoa</taxon>
        <taxon>Arthropoda</taxon>
        <taxon>Hexapoda</taxon>
        <taxon>Insecta</taxon>
        <taxon>Pterygota</taxon>
        <taxon>Neoptera</taxon>
        <taxon>Endopterygota</taxon>
        <taxon>Coleoptera</taxon>
        <taxon>Polyphaga</taxon>
        <taxon>Elateriformia</taxon>
        <taxon>Elateroidea</taxon>
        <taxon>Elateridae</taxon>
        <taxon>Agrypninae</taxon>
        <taxon>Pyrophorini</taxon>
        <taxon>Ignelater</taxon>
    </lineage>
</organism>
<sequence>MPCVLSPLLLDQNNATALECSNNTTDGNIEIQLVLDNITEECSEISEIVRINTENSIIATKDTKQSSTKKWERNNNKGMSFHYNTSIDVNFDLFVLLEENEEPVEIDEDEVNNSEGEEYELDKNESEKSENAICSTRKRSKKNQENAWNRNITKKRRMEDDEYAGYQRFKTREVKVGIARPQRQISQACAELCKKSQKRNCNEFPEDKRLSIFNKFWKNMDWKEKKIYVTSNIEYVATARNTAGKTSRRKGTYLYYLRKKNNRKLRVCKNMFLGTLGLKEDMVHDWAKSMKHGLNISAIP</sequence>
<protein>
    <submittedName>
        <fullName evidence="2">Uncharacterized protein</fullName>
    </submittedName>
</protein>
<dbReference type="EMBL" id="VTPC01080065">
    <property type="protein sequence ID" value="KAF2888086.1"/>
    <property type="molecule type" value="Genomic_DNA"/>
</dbReference>
<comment type="caution">
    <text evidence="2">The sequence shown here is derived from an EMBL/GenBank/DDBJ whole genome shotgun (WGS) entry which is preliminary data.</text>
</comment>
<feature type="compositionally biased region" description="Acidic residues" evidence="1">
    <location>
        <begin position="104"/>
        <end position="120"/>
    </location>
</feature>
<proteinExistence type="predicted"/>
<keyword evidence="3" id="KW-1185">Reference proteome</keyword>
<dbReference type="PANTHER" id="PTHR10773">
    <property type="entry name" value="DNA-DIRECTED RNA POLYMERASES I, II, AND III SUBUNIT RPABC2"/>
    <property type="match status" value="1"/>
</dbReference>
<feature type="region of interest" description="Disordered" evidence="1">
    <location>
        <begin position="104"/>
        <end position="150"/>
    </location>
</feature>
<name>A0A8K0CN99_IGNLU</name>